<proteinExistence type="predicted"/>
<dbReference type="Proteomes" id="UP000215999">
    <property type="component" value="Unassembled WGS sequence"/>
</dbReference>
<protein>
    <submittedName>
        <fullName evidence="1">Uncharacterized protein</fullName>
    </submittedName>
</protein>
<evidence type="ECO:0000313" key="2">
    <source>
        <dbReference type="Proteomes" id="UP000215999"/>
    </source>
</evidence>
<keyword evidence="2" id="KW-1185">Reference proteome</keyword>
<comment type="caution">
    <text evidence="1">The sequence shown here is derived from an EMBL/GenBank/DDBJ whole genome shotgun (WGS) entry which is preliminary data.</text>
</comment>
<name>A0ABX4FZR7_9GAMM</name>
<gene>
    <name evidence="1" type="ORF">ASV53_08230</name>
</gene>
<accession>A0ABX4FZR7</accession>
<reference evidence="1 2" key="1">
    <citation type="journal article" date="2016" name="Antonie Van Leeuwenhoek">
        <title>Photobacterium sanguinicancri sp. nov. isolated from marine animals.</title>
        <authorList>
            <person name="Gomez-Gil B."/>
            <person name="Roque A."/>
            <person name="Rotllant G."/>
            <person name="Romalde J.L."/>
            <person name="Doce A."/>
            <person name="Eggermont M."/>
            <person name="Defoirdt T."/>
        </authorList>
    </citation>
    <scope>NUCLEOTIDE SEQUENCE [LARGE SCALE GENOMIC DNA]</scope>
    <source>
        <strain evidence="1 2">CAIM 1827</strain>
    </source>
</reference>
<dbReference type="EMBL" id="NOIF01000038">
    <property type="protein sequence ID" value="OZS44381.1"/>
    <property type="molecule type" value="Genomic_DNA"/>
</dbReference>
<sequence>MLIGSQLRLQDMVTSGSAMHYTDHILERNPCVKINHKEVKASNIMLIFFIPKSKKESNGPLLYTSNSDLLWC</sequence>
<evidence type="ECO:0000313" key="1">
    <source>
        <dbReference type="EMBL" id="OZS44381.1"/>
    </source>
</evidence>
<organism evidence="1 2">
    <name type="scientific">Photobacterium sanguinicancri</name>
    <dbReference type="NCBI Taxonomy" id="875932"/>
    <lineage>
        <taxon>Bacteria</taxon>
        <taxon>Pseudomonadati</taxon>
        <taxon>Pseudomonadota</taxon>
        <taxon>Gammaproteobacteria</taxon>
        <taxon>Vibrionales</taxon>
        <taxon>Vibrionaceae</taxon>
        <taxon>Photobacterium</taxon>
    </lineage>
</organism>